<dbReference type="EMBL" id="CP042905">
    <property type="protein sequence ID" value="QEE18113.1"/>
    <property type="molecule type" value="Genomic_DNA"/>
</dbReference>
<evidence type="ECO:0000256" key="4">
    <source>
        <dbReference type="ARBA" id="ARBA00022723"/>
    </source>
</evidence>
<reference evidence="7 8" key="2">
    <citation type="journal article" date="2024" name="Int. J. Syst. Evol. Microbiol.">
        <title>Promethearchaeum syntrophicum gen. nov., sp. nov., an anaerobic, obligately syntrophic archaeon, the first isolate of the lineage 'Asgard' archaea, and proposal of the new archaeal phylum Promethearchaeota phyl. nov. and kingdom Promethearchaeati regn. nov.</title>
        <authorList>
            <person name="Imachi H."/>
            <person name="Nobu M.K."/>
            <person name="Kato S."/>
            <person name="Takaki Y."/>
            <person name="Miyazaki M."/>
            <person name="Miyata M."/>
            <person name="Ogawara M."/>
            <person name="Saito Y."/>
            <person name="Sakai S."/>
            <person name="Tahara Y.O."/>
            <person name="Takano Y."/>
            <person name="Tasumi E."/>
            <person name="Uematsu K."/>
            <person name="Yoshimura T."/>
            <person name="Itoh T."/>
            <person name="Ohkuma M."/>
            <person name="Takai K."/>
        </authorList>
    </citation>
    <scope>NUCLEOTIDE SEQUENCE [LARGE SCALE GENOMIC DNA]</scope>
    <source>
        <strain evidence="7 8">MK-D1</strain>
    </source>
</reference>
<dbReference type="GO" id="GO:0016151">
    <property type="term" value="F:nickel cation binding"/>
    <property type="evidence" value="ECO:0007669"/>
    <property type="project" value="InterPro"/>
</dbReference>
<comment type="similarity">
    <text evidence="2">Belongs to the [NiFe]/[NiFeSe] hydrogenase large subunit family.</text>
</comment>
<feature type="binding site" evidence="6">
    <location>
        <position position="68"/>
    </location>
    <ligand>
        <name>Fe cation</name>
        <dbReference type="ChEBI" id="CHEBI:24875"/>
    </ligand>
</feature>
<dbReference type="InterPro" id="IPR029014">
    <property type="entry name" value="NiFe-Hase_large"/>
</dbReference>
<accession>A0A5B9DH98</accession>
<comment type="cofactor">
    <cofactor evidence="1 6">
        <name>Ni(2+)</name>
        <dbReference type="ChEBI" id="CHEBI:49786"/>
    </cofactor>
</comment>
<dbReference type="Pfam" id="PF00374">
    <property type="entry name" value="NiFeSe_Hases"/>
    <property type="match status" value="1"/>
</dbReference>
<feature type="binding site" evidence="6">
    <location>
        <position position="68"/>
    </location>
    <ligand>
        <name>Ni(2+)</name>
        <dbReference type="ChEBI" id="CHEBI:49786"/>
    </ligand>
</feature>
<evidence type="ECO:0000313" key="7">
    <source>
        <dbReference type="EMBL" id="QEE18113.1"/>
    </source>
</evidence>
<name>A0A5B9DH98_9ARCH</name>
<dbReference type="PANTHER" id="PTHR43600:SF2">
    <property type="entry name" value="F420-NON-REDUCING HYDROGENASE VHU SUBUNIT A"/>
    <property type="match status" value="1"/>
</dbReference>
<dbReference type="Gene3D" id="1.10.645.10">
    <property type="entry name" value="Cytochrome-c3 Hydrogenase, chain B"/>
    <property type="match status" value="1"/>
</dbReference>
<keyword evidence="4 6" id="KW-0479">Metal-binding</keyword>
<protein>
    <submittedName>
        <fullName evidence="7">Ni/Fe hydrogenase subunit alpha</fullName>
    </submittedName>
</protein>
<feature type="binding site" evidence="6">
    <location>
        <position position="46"/>
    </location>
    <ligand>
        <name>Mg(2+)</name>
        <dbReference type="ChEBI" id="CHEBI:18420"/>
    </ligand>
</feature>
<keyword evidence="3 6" id="KW-0533">Nickel</keyword>
<keyword evidence="6" id="KW-0408">Iron</keyword>
<evidence type="ECO:0000256" key="5">
    <source>
        <dbReference type="ARBA" id="ARBA00023002"/>
    </source>
</evidence>
<gene>
    <name evidence="7" type="ORF">DSAG12_03951</name>
</gene>
<keyword evidence="8" id="KW-1185">Reference proteome</keyword>
<keyword evidence="6" id="KW-0460">Magnesium</keyword>
<evidence type="ECO:0000256" key="6">
    <source>
        <dbReference type="PIRSR" id="PIRSR601501-1"/>
    </source>
</evidence>
<dbReference type="PANTHER" id="PTHR43600">
    <property type="entry name" value="COENZYME F420 HYDROGENASE, SUBUNIT ALPHA"/>
    <property type="match status" value="1"/>
</dbReference>
<comment type="cofactor">
    <cofactor evidence="6">
        <name>Fe cation</name>
        <dbReference type="ChEBI" id="CHEBI:24875"/>
    </cofactor>
</comment>
<evidence type="ECO:0000256" key="3">
    <source>
        <dbReference type="ARBA" id="ARBA00022596"/>
    </source>
</evidence>
<dbReference type="RefSeq" id="WP_147665102.1">
    <property type="nucleotide sequence ID" value="NZ_CP042905.2"/>
</dbReference>
<proteinExistence type="inferred from homology"/>
<organism evidence="7 8">
    <name type="scientific">Promethearchaeum syntrophicum</name>
    <dbReference type="NCBI Taxonomy" id="2594042"/>
    <lineage>
        <taxon>Archaea</taxon>
        <taxon>Promethearchaeati</taxon>
        <taxon>Promethearchaeota</taxon>
        <taxon>Promethearchaeia</taxon>
        <taxon>Promethearchaeales</taxon>
        <taxon>Promethearchaeaceae</taxon>
        <taxon>Promethearchaeum</taxon>
    </lineage>
</organism>
<evidence type="ECO:0000313" key="8">
    <source>
        <dbReference type="Proteomes" id="UP000321408"/>
    </source>
</evidence>
<dbReference type="GeneID" id="41331916"/>
<dbReference type="Proteomes" id="UP000321408">
    <property type="component" value="Chromosome"/>
</dbReference>
<dbReference type="OrthoDB" id="42371at2157"/>
<evidence type="ECO:0000256" key="1">
    <source>
        <dbReference type="ARBA" id="ARBA00001967"/>
    </source>
</evidence>
<reference evidence="7 8" key="1">
    <citation type="journal article" date="2020" name="Nature">
        <title>Isolation of an archaeon at the prokaryote-eukaryote interface.</title>
        <authorList>
            <person name="Imachi H."/>
            <person name="Nobu M.K."/>
            <person name="Nakahara N."/>
            <person name="Morono Y."/>
            <person name="Ogawara M."/>
            <person name="Takaki Y."/>
            <person name="Takano Y."/>
            <person name="Uematsu K."/>
            <person name="Ikuta T."/>
            <person name="Ito M."/>
            <person name="Matsui Y."/>
            <person name="Miyazaki M."/>
            <person name="Murata K."/>
            <person name="Saito Y."/>
            <person name="Sakai S."/>
            <person name="Song C."/>
            <person name="Tasumi E."/>
            <person name="Yamanaka Y."/>
            <person name="Yamaguchi T."/>
            <person name="Kamagata Y."/>
            <person name="Tamaki H."/>
            <person name="Takai K."/>
        </authorList>
    </citation>
    <scope>NUCLEOTIDE SEQUENCE [LARGE SCALE GENOMIC DNA]</scope>
    <source>
        <strain evidence="7 8">MK-D1</strain>
    </source>
</reference>
<keyword evidence="5" id="KW-0560">Oxidoreductase</keyword>
<dbReference type="GO" id="GO:0016491">
    <property type="term" value="F:oxidoreductase activity"/>
    <property type="evidence" value="ECO:0007669"/>
    <property type="project" value="UniProtKB-KW"/>
</dbReference>
<dbReference type="InterPro" id="IPR001501">
    <property type="entry name" value="Ni-dep_hyd_lsu"/>
</dbReference>
<dbReference type="SUPFAM" id="SSF56762">
    <property type="entry name" value="HydB/Nqo4-like"/>
    <property type="match status" value="1"/>
</dbReference>
<feature type="binding site" evidence="6">
    <location>
        <position position="406"/>
    </location>
    <ligand>
        <name>Mg(2+)</name>
        <dbReference type="ChEBI" id="CHEBI:18420"/>
    </ligand>
</feature>
<evidence type="ECO:0000256" key="2">
    <source>
        <dbReference type="ARBA" id="ARBA00009292"/>
    </source>
</evidence>
<dbReference type="AlphaFoldDB" id="A0A5B9DH98"/>
<feature type="binding site" evidence="6">
    <location>
        <position position="65"/>
    </location>
    <ligand>
        <name>Ni(2+)</name>
        <dbReference type="ChEBI" id="CHEBI:49786"/>
    </ligand>
</feature>
<sequence length="445" mass="49461">MSPDKVYEVEPVTRLEGHGGLRLVLAEDGKTVKDVQFNITSTRFFEKLCIGRYAEHVPRITNRICGICPVPHHIAATKSVEAAWNVEIPTAAYKLRQLFMNAKQYSSHLLHFFALAAPDFVYGPFADPAKRNVVQIIKDLPDVGAMALKMMDFGQNISAFIGGKSVGSIAGIVGGMRNPLTSEMRDSFIAQIPEQLEYVKATVDLAKKVVFDYWDVVANLAVTPTYYCGVAKQVNGKLVHEIYDGDIVFVSPEGKKTVYKPADYLEAIGEHIPNHSYATHTYYRPVGYPDGIYRTNSLAMINACDEMETPLAEAARKEMFQKILGKDNGVFHHTFAYHWARIIETVAAFELIIKYLKDPEIISTDIKTLDIKPIAGRGVGMVDAPRGNLIYDMTTDAEGICRKLNLLVATNHNIAGIEKSVKHAAQQIFEQGILDKVKLPDPMVK</sequence>
<dbReference type="KEGG" id="psyt:DSAG12_03951"/>